<dbReference type="OrthoDB" id="18209at2157"/>
<protein>
    <submittedName>
        <fullName evidence="5">Energy-coupling factor ABC transporter ATP-binding protein</fullName>
    </submittedName>
</protein>
<dbReference type="GO" id="GO:0005524">
    <property type="term" value="F:ATP binding"/>
    <property type="evidence" value="ECO:0007669"/>
    <property type="project" value="UniProtKB-KW"/>
</dbReference>
<evidence type="ECO:0000256" key="3">
    <source>
        <dbReference type="ARBA" id="ARBA00022840"/>
    </source>
</evidence>
<dbReference type="InterPro" id="IPR027417">
    <property type="entry name" value="P-loop_NTPase"/>
</dbReference>
<dbReference type="EMBL" id="JABXWR010000001">
    <property type="protein sequence ID" value="NVO66431.1"/>
    <property type="molecule type" value="Genomic_DNA"/>
</dbReference>
<keyword evidence="1" id="KW-0813">Transport</keyword>
<dbReference type="SUPFAM" id="SSF52540">
    <property type="entry name" value="P-loop containing nucleoside triphosphate hydrolases"/>
    <property type="match status" value="1"/>
</dbReference>
<dbReference type="AlphaFoldDB" id="A0A7K4HME2"/>
<evidence type="ECO:0000313" key="5">
    <source>
        <dbReference type="EMBL" id="NVO66431.1"/>
    </source>
</evidence>
<dbReference type="InterPro" id="IPR003439">
    <property type="entry name" value="ABC_transporter-like_ATP-bd"/>
</dbReference>
<keyword evidence="3 5" id="KW-0067">ATP-binding</keyword>
<dbReference type="Pfam" id="PF00005">
    <property type="entry name" value="ABC_tran"/>
    <property type="match status" value="1"/>
</dbReference>
<dbReference type="PROSITE" id="PS00211">
    <property type="entry name" value="ABC_TRANSPORTER_1"/>
    <property type="match status" value="1"/>
</dbReference>
<sequence length="227" mass="24422">MIALTDVRHQILAIPSLILPEGTTALIGPNGSGKSTLLSLLAGLHLPQEGSVRFDGQSPREVEIGWVDEFPDQSILFTCVFDEIAGPSRFACLSCGETERRVREAANLVGIEGLLTRTVRDLSGGERALVALATALSSRPEVLILDEFDSHLDEETARAVERAIGACRCPYVVRCTQDMEAASRADTVVFLKKGSVVHAGPPAEVFLALEKTCFYPDLWRCGRAGGA</sequence>
<keyword evidence="6" id="KW-1185">Reference proteome</keyword>
<evidence type="ECO:0000313" key="6">
    <source>
        <dbReference type="Proteomes" id="UP000570823"/>
    </source>
</evidence>
<dbReference type="PANTHER" id="PTHR43553">
    <property type="entry name" value="HEAVY METAL TRANSPORTER"/>
    <property type="match status" value="1"/>
</dbReference>
<dbReference type="GO" id="GO:0016887">
    <property type="term" value="F:ATP hydrolysis activity"/>
    <property type="evidence" value="ECO:0007669"/>
    <property type="project" value="InterPro"/>
</dbReference>
<dbReference type="RefSeq" id="WP_176788127.1">
    <property type="nucleotide sequence ID" value="NZ_JABXWR010000001.1"/>
</dbReference>
<comment type="caution">
    <text evidence="5">The sequence shown here is derived from an EMBL/GenBank/DDBJ whole genome shotgun (WGS) entry which is preliminary data.</text>
</comment>
<dbReference type="Gene3D" id="3.40.50.300">
    <property type="entry name" value="P-loop containing nucleotide triphosphate hydrolases"/>
    <property type="match status" value="1"/>
</dbReference>
<proteinExistence type="predicted"/>
<evidence type="ECO:0000256" key="1">
    <source>
        <dbReference type="ARBA" id="ARBA00022448"/>
    </source>
</evidence>
<dbReference type="GO" id="GO:0043190">
    <property type="term" value="C:ATP-binding cassette (ABC) transporter complex"/>
    <property type="evidence" value="ECO:0007669"/>
    <property type="project" value="TreeGrafter"/>
</dbReference>
<gene>
    <name evidence="5" type="ORF">HWN36_03670</name>
</gene>
<accession>A0A7K4HME2</accession>
<dbReference type="InterPro" id="IPR050095">
    <property type="entry name" value="ECF_ABC_transporter_ATP-bd"/>
</dbReference>
<dbReference type="InterPro" id="IPR017871">
    <property type="entry name" value="ABC_transporter-like_CS"/>
</dbReference>
<dbReference type="Proteomes" id="UP000570823">
    <property type="component" value="Unassembled WGS sequence"/>
</dbReference>
<keyword evidence="2" id="KW-0547">Nucleotide-binding</keyword>
<name>A0A7K4HME2_9EURY</name>
<feature type="domain" description="ABC transporter" evidence="4">
    <location>
        <begin position="2"/>
        <end position="218"/>
    </location>
</feature>
<dbReference type="GO" id="GO:0042626">
    <property type="term" value="F:ATPase-coupled transmembrane transporter activity"/>
    <property type="evidence" value="ECO:0007669"/>
    <property type="project" value="TreeGrafter"/>
</dbReference>
<dbReference type="PROSITE" id="PS50893">
    <property type="entry name" value="ABC_TRANSPORTER_2"/>
    <property type="match status" value="1"/>
</dbReference>
<dbReference type="InterPro" id="IPR003593">
    <property type="entry name" value="AAA+_ATPase"/>
</dbReference>
<evidence type="ECO:0000256" key="2">
    <source>
        <dbReference type="ARBA" id="ARBA00022741"/>
    </source>
</evidence>
<reference evidence="5 6" key="1">
    <citation type="submission" date="2020-06" db="EMBL/GenBank/DDBJ databases">
        <title>Methanofollis fontis sp. nov., a methanogen isolated from marine sediments near a cold seep at Four-Way Closure Ridge offshore southwestern Taiwan.</title>
        <authorList>
            <person name="Chen S.-C."/>
            <person name="Teng N.-H."/>
            <person name="Lin Y.-S."/>
            <person name="Lai M.-C."/>
            <person name="Chen H.-H."/>
            <person name="Wang C.-C."/>
        </authorList>
    </citation>
    <scope>NUCLEOTIDE SEQUENCE [LARGE SCALE GENOMIC DNA]</scope>
    <source>
        <strain evidence="5 6">DSM 2702</strain>
    </source>
</reference>
<organism evidence="5 6">
    <name type="scientific">Methanofollis tationis</name>
    <dbReference type="NCBI Taxonomy" id="81417"/>
    <lineage>
        <taxon>Archaea</taxon>
        <taxon>Methanobacteriati</taxon>
        <taxon>Methanobacteriota</taxon>
        <taxon>Stenosarchaea group</taxon>
        <taxon>Methanomicrobia</taxon>
        <taxon>Methanomicrobiales</taxon>
        <taxon>Methanomicrobiaceae</taxon>
        <taxon>Methanofollis</taxon>
    </lineage>
</organism>
<evidence type="ECO:0000259" key="4">
    <source>
        <dbReference type="PROSITE" id="PS50893"/>
    </source>
</evidence>
<dbReference type="SMART" id="SM00382">
    <property type="entry name" value="AAA"/>
    <property type="match status" value="1"/>
</dbReference>